<evidence type="ECO:0000313" key="2">
    <source>
        <dbReference type="EMBL" id="CAI3985375.1"/>
    </source>
</evidence>
<feature type="compositionally biased region" description="Basic and acidic residues" evidence="1">
    <location>
        <begin position="135"/>
        <end position="156"/>
    </location>
</feature>
<feature type="compositionally biased region" description="Acidic residues" evidence="1">
    <location>
        <begin position="172"/>
        <end position="181"/>
    </location>
</feature>
<gene>
    <name evidence="2" type="ORF">C1SCF055_LOCUS12828</name>
</gene>
<proteinExistence type="predicted"/>
<dbReference type="EMBL" id="CAMXCT020000984">
    <property type="protein sequence ID" value="CAL1138750.1"/>
    <property type="molecule type" value="Genomic_DNA"/>
</dbReference>
<feature type="compositionally biased region" description="Pro residues" evidence="1">
    <location>
        <begin position="1017"/>
        <end position="1035"/>
    </location>
</feature>
<feature type="region of interest" description="Disordered" evidence="1">
    <location>
        <begin position="1346"/>
        <end position="1402"/>
    </location>
</feature>
<organism evidence="2">
    <name type="scientific">Cladocopium goreaui</name>
    <dbReference type="NCBI Taxonomy" id="2562237"/>
    <lineage>
        <taxon>Eukaryota</taxon>
        <taxon>Sar</taxon>
        <taxon>Alveolata</taxon>
        <taxon>Dinophyceae</taxon>
        <taxon>Suessiales</taxon>
        <taxon>Symbiodiniaceae</taxon>
        <taxon>Cladocopium</taxon>
    </lineage>
</organism>
<dbReference type="EMBL" id="CAMXCT030000984">
    <property type="protein sequence ID" value="CAL4772687.1"/>
    <property type="molecule type" value="Genomic_DNA"/>
</dbReference>
<feature type="region of interest" description="Disordered" evidence="1">
    <location>
        <begin position="937"/>
        <end position="1190"/>
    </location>
</feature>
<name>A0A9P1C6A1_9DINO</name>
<comment type="caution">
    <text evidence="2">The sequence shown here is derived from an EMBL/GenBank/DDBJ whole genome shotgun (WGS) entry which is preliminary data.</text>
</comment>
<feature type="region of interest" description="Disordered" evidence="1">
    <location>
        <begin position="1293"/>
        <end position="1315"/>
    </location>
</feature>
<evidence type="ECO:0000313" key="4">
    <source>
        <dbReference type="Proteomes" id="UP001152797"/>
    </source>
</evidence>
<accession>A0A9P1C6A1</accession>
<protein>
    <submittedName>
        <fullName evidence="3">Retrovirus-related Pol polyprotein from transposon RE1 (Retro element 1) (AtRE1)</fullName>
    </submittedName>
</protein>
<evidence type="ECO:0000313" key="3">
    <source>
        <dbReference type="EMBL" id="CAL4772687.1"/>
    </source>
</evidence>
<evidence type="ECO:0000256" key="1">
    <source>
        <dbReference type="SAM" id="MobiDB-lite"/>
    </source>
</evidence>
<reference evidence="3 4" key="2">
    <citation type="submission" date="2024-05" db="EMBL/GenBank/DDBJ databases">
        <authorList>
            <person name="Chen Y."/>
            <person name="Shah S."/>
            <person name="Dougan E. K."/>
            <person name="Thang M."/>
            <person name="Chan C."/>
        </authorList>
    </citation>
    <scope>NUCLEOTIDE SEQUENCE [LARGE SCALE GENOMIC DNA]</scope>
</reference>
<feature type="compositionally biased region" description="Acidic residues" evidence="1">
    <location>
        <begin position="1107"/>
        <end position="1116"/>
    </location>
</feature>
<feature type="region of interest" description="Disordered" evidence="1">
    <location>
        <begin position="889"/>
        <end position="924"/>
    </location>
</feature>
<feature type="compositionally biased region" description="Basic and acidic residues" evidence="1">
    <location>
        <begin position="950"/>
        <end position="961"/>
    </location>
</feature>
<dbReference type="EMBL" id="CAMXCT010000984">
    <property type="protein sequence ID" value="CAI3985375.1"/>
    <property type="molecule type" value="Genomic_DNA"/>
</dbReference>
<feature type="region of interest" description="Disordered" evidence="1">
    <location>
        <begin position="231"/>
        <end position="251"/>
    </location>
</feature>
<feature type="compositionally biased region" description="Low complexity" evidence="1">
    <location>
        <begin position="1046"/>
        <end position="1069"/>
    </location>
</feature>
<feature type="compositionally biased region" description="Gly residues" evidence="1">
    <location>
        <begin position="1135"/>
        <end position="1148"/>
    </location>
</feature>
<dbReference type="Proteomes" id="UP001152797">
    <property type="component" value="Unassembled WGS sequence"/>
</dbReference>
<reference evidence="2" key="1">
    <citation type="submission" date="2022-10" db="EMBL/GenBank/DDBJ databases">
        <authorList>
            <person name="Chen Y."/>
            <person name="Dougan E. K."/>
            <person name="Chan C."/>
            <person name="Rhodes N."/>
            <person name="Thang M."/>
        </authorList>
    </citation>
    <scope>NUCLEOTIDE SEQUENCE</scope>
</reference>
<feature type="compositionally biased region" description="Basic and acidic residues" evidence="1">
    <location>
        <begin position="183"/>
        <end position="192"/>
    </location>
</feature>
<feature type="region of interest" description="Disordered" evidence="1">
    <location>
        <begin position="131"/>
        <end position="192"/>
    </location>
</feature>
<dbReference type="OrthoDB" id="437812at2759"/>
<keyword evidence="4" id="KW-1185">Reference proteome</keyword>
<sequence>MAENGLSGRCGLVVENPQDPQEYVDDGKEYPSFWEWEETVGFLQRHQDMFQIRVDQGELDGITSSGSGKEIQSDLKERLKQTVTWSTWAPGLMAALKVVIPKGTDLGVSKRRKVKYALIATIPVPQWPILGETEISPKDPKVDSEADSEEAPKGGDEAPPGEEQPEAVVPPVEEEADELLLDPEPKDLIPEADAKKRNRAWEDYVKKEVHEISKEVDHELEALLDLQPAAAAAEESDGYEPSVLDDSEKVPPDLDEEMPALRVVRAGGESLPTGTQCIDRGEIETLQIGTQLTGWGGDQKGGYPRVYVQEIRFQHMNLRKLLQEQVNSVAGTEAEGTAQGYVVGHVAGQVEWLEHDLIHYSAMEEEMEKSQALAEAERAREFRMAALAAPDQSQGDQRHQEGCKPPTVLQTYTVPLAAVKQNLDDWVGPIKAEYHQSDRERCRKTCARIVICGNLVTKAHEDDGNKTQATPVTAADLYAGGADATAIRCMVRKTAMMDEWDMGVLDIKGAFLLAPRRREQECLMMTIPPKLLVQAGICPPEERWVIQKAMYGLETSPADWSSFRDQRVKKFEWSSNGRSFWMRQTVEPNVWQLVSSEEPGRADSDERVEGFCTFYVDDVLVCGPPEVIKGCLDRVSQEWSCSQAEYLSEKGTLRFCGMESKLNPKGGILLSQESYTSDLLERYPDVKESLVPIGRVEDGEESPPDPSDIRKAQTLVGELLWLSTKTRPDVAYAVNWLGSRASKCPRKVCQAGMQTLGYLKRTLGHGLLYTKCQEADRGPDGKLAFCRDANTLEVHSDASLGDSVAVLVDIFEEVWKVKHMAGVELAADFLTKPITVGTTWSRFRRFAGLCDMAEPEDLEILKKIGICREWALKGLTALRAGAMDAAPATAAAGGAGGDGGAKEGQQPEQEGEDAEMEKPEDTKHNIWFDGQQESALRHEAMKARQARQAARREYTEGKPEKPEEETEVAADHEEWPSWEAVPVEVSDEEADPGQALPHEELELTEANAAAQGAVPEPKYPPRANPPEPMPVPKPSPVVEDTSRSVASTTPGTSSTTADAASGSAAAPAGYFNSQGDRVPRQRINQNGDLEVYREDGLVEVFPNAEADQQEDGQDDQPGDRNPPGGDGPPDRDPPGDGGGASGHQGPSGGDSSDENWGSQWTPKGKVAPEPEGEPGVKAMRMPSSTTRPWGNVEFAAPPPPGGKDRWIADQVLDGWLIRCHREPHKRYFHPVHKAAPLAADNLEVDRVTIGFVTEPKEKFIYQDRWTDPVRDHGSGQWTGWTFFKVKKRDGLSAGSDLGAPHDRGALQPGGRELPGAEGAHRVLLSEMQGSETLGSVVPSAAVAKSYAPLPTSRAPRAKSRWQTSAVERAQPILSDLRRRDGGLSPGEEELSERSWSEIIEDV</sequence>